<feature type="region of interest" description="Disordered" evidence="1">
    <location>
        <begin position="36"/>
        <end position="77"/>
    </location>
</feature>
<dbReference type="Proteomes" id="UP001209540">
    <property type="component" value="Unassembled WGS sequence"/>
</dbReference>
<feature type="region of interest" description="Disordered" evidence="1">
    <location>
        <begin position="304"/>
        <end position="341"/>
    </location>
</feature>
<organism evidence="3 4">
    <name type="scientific">Phascolomyces articulosus</name>
    <dbReference type="NCBI Taxonomy" id="60185"/>
    <lineage>
        <taxon>Eukaryota</taxon>
        <taxon>Fungi</taxon>
        <taxon>Fungi incertae sedis</taxon>
        <taxon>Mucoromycota</taxon>
        <taxon>Mucoromycotina</taxon>
        <taxon>Mucoromycetes</taxon>
        <taxon>Mucorales</taxon>
        <taxon>Lichtheimiaceae</taxon>
        <taxon>Phascolomyces</taxon>
    </lineage>
</organism>
<feature type="compositionally biased region" description="Low complexity" evidence="1">
    <location>
        <begin position="90"/>
        <end position="100"/>
    </location>
</feature>
<feature type="chain" id="PRO_5042292429" evidence="2">
    <location>
        <begin position="22"/>
        <end position="532"/>
    </location>
</feature>
<feature type="signal peptide" evidence="2">
    <location>
        <begin position="1"/>
        <end position="21"/>
    </location>
</feature>
<gene>
    <name evidence="3" type="ORF">BDA99DRAFT_498520</name>
</gene>
<feature type="region of interest" description="Disordered" evidence="1">
    <location>
        <begin position="179"/>
        <end position="198"/>
    </location>
</feature>
<evidence type="ECO:0000313" key="4">
    <source>
        <dbReference type="Proteomes" id="UP001209540"/>
    </source>
</evidence>
<reference evidence="3" key="2">
    <citation type="submission" date="2023-02" db="EMBL/GenBank/DDBJ databases">
        <authorList>
            <consortium name="DOE Joint Genome Institute"/>
            <person name="Mondo S.J."/>
            <person name="Chang Y."/>
            <person name="Wang Y."/>
            <person name="Ahrendt S."/>
            <person name="Andreopoulos W."/>
            <person name="Barry K."/>
            <person name="Beard J."/>
            <person name="Benny G.L."/>
            <person name="Blankenship S."/>
            <person name="Bonito G."/>
            <person name="Cuomo C."/>
            <person name="Desiro A."/>
            <person name="Gervers K.A."/>
            <person name="Hundley H."/>
            <person name="Kuo A."/>
            <person name="LaButti K."/>
            <person name="Lang B.F."/>
            <person name="Lipzen A."/>
            <person name="O'Donnell K."/>
            <person name="Pangilinan J."/>
            <person name="Reynolds N."/>
            <person name="Sandor L."/>
            <person name="Smith M.W."/>
            <person name="Tsang A."/>
            <person name="Grigoriev I.V."/>
            <person name="Stajich J.E."/>
            <person name="Spatafora J.W."/>
        </authorList>
    </citation>
    <scope>NUCLEOTIDE SEQUENCE</scope>
    <source>
        <strain evidence="3">RSA 2281</strain>
    </source>
</reference>
<evidence type="ECO:0000313" key="3">
    <source>
        <dbReference type="EMBL" id="KAI9274759.1"/>
    </source>
</evidence>
<evidence type="ECO:0000256" key="1">
    <source>
        <dbReference type="SAM" id="MobiDB-lite"/>
    </source>
</evidence>
<sequence length="532" mass="61300">MFHSFVAFLATVYNATPLAATATTLHPTDNFAMANSTTTNSSSSSTSSSPTSATLTTATNNNNNNTSTNYRPSPHPIIEPIRHTRRRLLFSTTSTPTTPTLRRHPWTPELSRSRFTPPRDEQEQQEQPPPALTDQNWLTNRRFVRGDRLERAGPQDNLMLLAAEQAELNAQRALETAIAEQQQDRRTPQVVFRQPQLPQQHQQLESYYEVSEYPTTTSSSSSSYQPLLLQQHQQQQRMTTVAVTPQLESFITDATYVPSVNISSSSSASEDEQFVLQLPARDARLAGQSVAEWAGSRKTTKQRYAGSKRSFSDYLEEHDDDENRSEEPRTFPRPTTSTSQNNCYLKMMDENKWRNTQKNVERMDDMYNTTFATWVQAEENAFTTTTYLKRLAYEYPLERLIHVIKWIITDWRLQSIATLIKHVISDWDFENSHLNVARLLREVTEGWEQMECVTSLVADVMAFRDEPDAIKAAFLKSLCKNWDFSRLSAFLMRLDNNIDHKIKCELLHRAAQMEQRKIEVRMSKRRRTTNQL</sequence>
<keyword evidence="2" id="KW-0732">Signal</keyword>
<feature type="compositionally biased region" description="Acidic residues" evidence="1">
    <location>
        <begin position="314"/>
        <end position="324"/>
    </location>
</feature>
<reference evidence="3" key="1">
    <citation type="journal article" date="2022" name="IScience">
        <title>Evolution of zygomycete secretomes and the origins of terrestrial fungal ecologies.</title>
        <authorList>
            <person name="Chang Y."/>
            <person name="Wang Y."/>
            <person name="Mondo S."/>
            <person name="Ahrendt S."/>
            <person name="Andreopoulos W."/>
            <person name="Barry K."/>
            <person name="Beard J."/>
            <person name="Benny G.L."/>
            <person name="Blankenship S."/>
            <person name="Bonito G."/>
            <person name="Cuomo C."/>
            <person name="Desiro A."/>
            <person name="Gervers K.A."/>
            <person name="Hundley H."/>
            <person name="Kuo A."/>
            <person name="LaButti K."/>
            <person name="Lang B.F."/>
            <person name="Lipzen A."/>
            <person name="O'Donnell K."/>
            <person name="Pangilinan J."/>
            <person name="Reynolds N."/>
            <person name="Sandor L."/>
            <person name="Smith M.E."/>
            <person name="Tsang A."/>
            <person name="Grigoriev I.V."/>
            <person name="Stajich J.E."/>
            <person name="Spatafora J.W."/>
        </authorList>
    </citation>
    <scope>NUCLEOTIDE SEQUENCE</scope>
    <source>
        <strain evidence="3">RSA 2281</strain>
    </source>
</reference>
<dbReference type="EMBL" id="JAIXMP010000004">
    <property type="protein sequence ID" value="KAI9274759.1"/>
    <property type="molecule type" value="Genomic_DNA"/>
</dbReference>
<proteinExistence type="predicted"/>
<feature type="region of interest" description="Disordered" evidence="1">
    <location>
        <begin position="90"/>
        <end position="136"/>
    </location>
</feature>
<comment type="caution">
    <text evidence="3">The sequence shown here is derived from an EMBL/GenBank/DDBJ whole genome shotgun (WGS) entry which is preliminary data.</text>
</comment>
<feature type="compositionally biased region" description="Low complexity" evidence="1">
    <location>
        <begin position="36"/>
        <end position="69"/>
    </location>
</feature>
<name>A0AAD5KLQ1_9FUNG</name>
<protein>
    <submittedName>
        <fullName evidence="3">Uncharacterized protein</fullName>
    </submittedName>
</protein>
<keyword evidence="4" id="KW-1185">Reference proteome</keyword>
<dbReference type="AlphaFoldDB" id="A0AAD5KLQ1"/>
<evidence type="ECO:0000256" key="2">
    <source>
        <dbReference type="SAM" id="SignalP"/>
    </source>
</evidence>
<accession>A0AAD5KLQ1</accession>